<protein>
    <recommendedName>
        <fullName evidence="2">PX domain-containing protein</fullName>
    </recommendedName>
</protein>
<evidence type="ECO:0000259" key="2">
    <source>
        <dbReference type="PROSITE" id="PS50195"/>
    </source>
</evidence>
<evidence type="ECO:0000313" key="3">
    <source>
        <dbReference type="EMBL" id="KAL3660984.1"/>
    </source>
</evidence>
<dbReference type="Gene3D" id="3.30.1520.10">
    <property type="entry name" value="Phox-like domain"/>
    <property type="match status" value="1"/>
</dbReference>
<dbReference type="AlphaFoldDB" id="A0ABD3F677"/>
<reference evidence="3 4" key="1">
    <citation type="submission" date="2024-09" db="EMBL/GenBank/DDBJ databases">
        <title>Genome sequencing and assembly of Phytophthora oleae, isolate VK10A, causative agent of rot of olive drupes.</title>
        <authorList>
            <person name="Conti Taguali S."/>
            <person name="Riolo M."/>
            <person name="La Spada F."/>
            <person name="Cacciola S.O."/>
            <person name="Dionisio G."/>
        </authorList>
    </citation>
    <scope>NUCLEOTIDE SEQUENCE [LARGE SCALE GENOMIC DNA]</scope>
    <source>
        <strain evidence="3 4">VK10A</strain>
    </source>
</reference>
<dbReference type="SUPFAM" id="SSF64268">
    <property type="entry name" value="PX domain"/>
    <property type="match status" value="1"/>
</dbReference>
<dbReference type="InterPro" id="IPR036871">
    <property type="entry name" value="PX_dom_sf"/>
</dbReference>
<feature type="domain" description="PX" evidence="2">
    <location>
        <begin position="1"/>
        <end position="110"/>
    </location>
</feature>
<gene>
    <name evidence="3" type="ORF">V7S43_013999</name>
</gene>
<dbReference type="EMBL" id="JBIMZQ010000038">
    <property type="protein sequence ID" value="KAL3660984.1"/>
    <property type="molecule type" value="Genomic_DNA"/>
</dbReference>
<dbReference type="Pfam" id="PF00787">
    <property type="entry name" value="PX"/>
    <property type="match status" value="1"/>
</dbReference>
<feature type="region of interest" description="Disordered" evidence="1">
    <location>
        <begin position="113"/>
        <end position="138"/>
    </location>
</feature>
<evidence type="ECO:0000256" key="1">
    <source>
        <dbReference type="SAM" id="MobiDB-lite"/>
    </source>
</evidence>
<evidence type="ECO:0000313" key="4">
    <source>
        <dbReference type="Proteomes" id="UP001632037"/>
    </source>
</evidence>
<keyword evidence="4" id="KW-1185">Reference proteome</keyword>
<dbReference type="PROSITE" id="PS50195">
    <property type="entry name" value="PX"/>
    <property type="match status" value="1"/>
</dbReference>
<dbReference type="Proteomes" id="UP001632037">
    <property type="component" value="Unassembled WGS sequence"/>
</dbReference>
<feature type="compositionally biased region" description="Acidic residues" evidence="1">
    <location>
        <begin position="224"/>
        <end position="234"/>
    </location>
</feature>
<accession>A0ABD3F677</accession>
<feature type="region of interest" description="Disordered" evidence="1">
    <location>
        <begin position="211"/>
        <end position="234"/>
    </location>
</feature>
<organism evidence="3 4">
    <name type="scientific">Phytophthora oleae</name>
    <dbReference type="NCBI Taxonomy" id="2107226"/>
    <lineage>
        <taxon>Eukaryota</taxon>
        <taxon>Sar</taxon>
        <taxon>Stramenopiles</taxon>
        <taxon>Oomycota</taxon>
        <taxon>Peronosporomycetes</taxon>
        <taxon>Peronosporales</taxon>
        <taxon>Peronosporaceae</taxon>
        <taxon>Phytophthora</taxon>
    </lineage>
</organism>
<sequence>MKAISAHITGFYRSSFHAYTTEVNVDGHRWRLGLRYSKFHDFYDQLVAAEKDFHAEFPPKGTLFFTPKPGERQEQLETFLQQVLAFYAAKGYPTEIEDLLCDLLKVPRHLRSPEHEDDDVSTSTESILDEPMHEPLSSSDSIASIENVMPKEAVNKGPVADAEGQQTPEEEYPVVKEEEKVVIASKPDLPATPVANKARPVEEVEASITHDEAEVEVETPASAEETEATQETAEDVAKETVEEKEDEPIAAQIPAEEPILQTNADEDEADAEVVEQAAQIVDQEEPKVEEQPVVEPVAQVDVPAPTEPQTTEERVVNEISSLKQEDVESKELASSGRLSSWITALLPKSLLGFIRRRCLKKTNLVVLCVALLLPMVLARR</sequence>
<proteinExistence type="predicted"/>
<name>A0ABD3F677_9STRA</name>
<dbReference type="InterPro" id="IPR001683">
    <property type="entry name" value="PX_dom"/>
</dbReference>
<comment type="caution">
    <text evidence="3">The sequence shown here is derived from an EMBL/GenBank/DDBJ whole genome shotgun (WGS) entry which is preliminary data.</text>
</comment>